<feature type="compositionally biased region" description="Basic and acidic residues" evidence="2">
    <location>
        <begin position="185"/>
        <end position="195"/>
    </location>
</feature>
<dbReference type="EMBL" id="JAZDWU010000004">
    <property type="protein sequence ID" value="KAL0004218.1"/>
    <property type="molecule type" value="Genomic_DNA"/>
</dbReference>
<organism evidence="3 4">
    <name type="scientific">Lithocarpus litseifolius</name>
    <dbReference type="NCBI Taxonomy" id="425828"/>
    <lineage>
        <taxon>Eukaryota</taxon>
        <taxon>Viridiplantae</taxon>
        <taxon>Streptophyta</taxon>
        <taxon>Embryophyta</taxon>
        <taxon>Tracheophyta</taxon>
        <taxon>Spermatophyta</taxon>
        <taxon>Magnoliopsida</taxon>
        <taxon>eudicotyledons</taxon>
        <taxon>Gunneridae</taxon>
        <taxon>Pentapetalae</taxon>
        <taxon>rosids</taxon>
        <taxon>fabids</taxon>
        <taxon>Fagales</taxon>
        <taxon>Fagaceae</taxon>
        <taxon>Lithocarpus</taxon>
    </lineage>
</organism>
<reference evidence="3 4" key="1">
    <citation type="submission" date="2024-01" db="EMBL/GenBank/DDBJ databases">
        <title>A telomere-to-telomere, gap-free genome of sweet tea (Lithocarpus litseifolius).</title>
        <authorList>
            <person name="Zhou J."/>
        </authorList>
    </citation>
    <scope>NUCLEOTIDE SEQUENCE [LARGE SCALE GENOMIC DNA]</scope>
    <source>
        <strain evidence="3">Zhou-2022a</strain>
        <tissue evidence="3">Leaf</tissue>
    </source>
</reference>
<keyword evidence="1" id="KW-0175">Coiled coil</keyword>
<feature type="region of interest" description="Disordered" evidence="2">
    <location>
        <begin position="1"/>
        <end position="76"/>
    </location>
</feature>
<dbReference type="Proteomes" id="UP001459277">
    <property type="component" value="Unassembled WGS sequence"/>
</dbReference>
<evidence type="ECO:0000256" key="1">
    <source>
        <dbReference type="SAM" id="Coils"/>
    </source>
</evidence>
<protein>
    <submittedName>
        <fullName evidence="3">Uncharacterized protein</fullName>
    </submittedName>
</protein>
<feature type="compositionally biased region" description="Basic and acidic residues" evidence="2">
    <location>
        <begin position="7"/>
        <end position="21"/>
    </location>
</feature>
<gene>
    <name evidence="3" type="ORF">SO802_011779</name>
</gene>
<name>A0AAW2D0Z0_9ROSI</name>
<keyword evidence="4" id="KW-1185">Reference proteome</keyword>
<accession>A0AAW2D0Z0</accession>
<evidence type="ECO:0000313" key="4">
    <source>
        <dbReference type="Proteomes" id="UP001459277"/>
    </source>
</evidence>
<feature type="coiled-coil region" evidence="1">
    <location>
        <begin position="300"/>
        <end position="338"/>
    </location>
</feature>
<feature type="region of interest" description="Disordered" evidence="2">
    <location>
        <begin position="409"/>
        <end position="474"/>
    </location>
</feature>
<feature type="compositionally biased region" description="Basic and acidic residues" evidence="2">
    <location>
        <begin position="205"/>
        <end position="223"/>
    </location>
</feature>
<feature type="compositionally biased region" description="Basic and acidic residues" evidence="2">
    <location>
        <begin position="43"/>
        <end position="60"/>
    </location>
</feature>
<sequence length="474" mass="51680">MALISEGGRERRDEKEEKERSSAQSSNEGVEVHRGGEVAGEVGDDRAESESDEASTRGDDTLESTSGGSGDDRPFILPKEWTVNHFLPMMTDKGIRSSPSALHIGLFIPRFLPVCFFLFSALPRPVITEEQEAFILKVTEIPLEERKCRDLITLDALHAYCRGPEPTDEARCLNNLSRQHQGRRCAQERRGKGERGGVSTSLLKAVDKGAPKRKGDGTRDRPAKKQTITLGDHSTKPPSPKHGAGKGLMTAQGPVSQEDERYLLTHKGYALERLDSILGKKDADSCANQSVQELGDSGLFDLTQDTCRTLNGEVKELKENLEEGTRQLEKEREAKVTELTSLLGQVETAKADAVAEFKTSQAFIDACAEYYGDGFEDCLKQVKSLFPHLDLSKVSMDDPVPSTPMVDTVFVEDDNPDESGMHANDDGVVLSQPALDRSTAPKIPSSDPPSFEGFPAGEAQDPKGDEAAPDAPTL</sequence>
<proteinExistence type="predicted"/>
<dbReference type="AlphaFoldDB" id="A0AAW2D0Z0"/>
<evidence type="ECO:0000313" key="3">
    <source>
        <dbReference type="EMBL" id="KAL0004218.1"/>
    </source>
</evidence>
<feature type="region of interest" description="Disordered" evidence="2">
    <location>
        <begin position="178"/>
        <end position="251"/>
    </location>
</feature>
<evidence type="ECO:0000256" key="2">
    <source>
        <dbReference type="SAM" id="MobiDB-lite"/>
    </source>
</evidence>
<comment type="caution">
    <text evidence="3">The sequence shown here is derived from an EMBL/GenBank/DDBJ whole genome shotgun (WGS) entry which is preliminary data.</text>
</comment>